<sequence>MKTARLGDTHERPSSLFPFPLIHQPDPLLLIQPQPTKPTMHHHHHLLLALLLPPLTLSSPTLPSRSTPLTLLLTTLSGGPVNHTLSLTPNTWTPTLTSLSISKISSPTRSQNLLSDCEFHFQATPKFVKEVDGSSVLSIDICDFSWVHHNPSPR</sequence>
<dbReference type="RefSeq" id="XP_007924416.1">
    <property type="nucleotide sequence ID" value="XM_007926225.1"/>
</dbReference>
<dbReference type="GeneID" id="19332874"/>
<protein>
    <submittedName>
        <fullName evidence="1">Uncharacterized protein</fullName>
    </submittedName>
</protein>
<proteinExistence type="predicted"/>
<name>M3B327_PSEFD</name>
<dbReference type="VEuPathDB" id="FungiDB:MYCFIDRAFT_172843"/>
<keyword evidence="2" id="KW-1185">Reference proteome</keyword>
<accession>M3B327</accession>
<dbReference type="EMBL" id="KB446557">
    <property type="protein sequence ID" value="EME83767.1"/>
    <property type="molecule type" value="Genomic_DNA"/>
</dbReference>
<dbReference type="Proteomes" id="UP000016932">
    <property type="component" value="Unassembled WGS sequence"/>
</dbReference>
<reference evidence="1 2" key="1">
    <citation type="journal article" date="2012" name="PLoS Pathog.">
        <title>Diverse lifestyles and strategies of plant pathogenesis encoded in the genomes of eighteen Dothideomycetes fungi.</title>
        <authorList>
            <person name="Ohm R.A."/>
            <person name="Feau N."/>
            <person name="Henrissat B."/>
            <person name="Schoch C.L."/>
            <person name="Horwitz B.A."/>
            <person name="Barry K.W."/>
            <person name="Condon B.J."/>
            <person name="Copeland A.C."/>
            <person name="Dhillon B."/>
            <person name="Glaser F."/>
            <person name="Hesse C.N."/>
            <person name="Kosti I."/>
            <person name="LaButti K."/>
            <person name="Lindquist E.A."/>
            <person name="Lucas S."/>
            <person name="Salamov A.A."/>
            <person name="Bradshaw R.E."/>
            <person name="Ciuffetti L."/>
            <person name="Hamelin R.C."/>
            <person name="Kema G.H.J."/>
            <person name="Lawrence C."/>
            <person name="Scott J.A."/>
            <person name="Spatafora J.W."/>
            <person name="Turgeon B.G."/>
            <person name="de Wit P.J.G.M."/>
            <person name="Zhong S."/>
            <person name="Goodwin S.B."/>
            <person name="Grigoriev I.V."/>
        </authorList>
    </citation>
    <scope>NUCLEOTIDE SEQUENCE [LARGE SCALE GENOMIC DNA]</scope>
    <source>
        <strain evidence="1 2">CIRAD86</strain>
    </source>
</reference>
<evidence type="ECO:0000313" key="1">
    <source>
        <dbReference type="EMBL" id="EME83767.1"/>
    </source>
</evidence>
<organism evidence="1 2">
    <name type="scientific">Pseudocercospora fijiensis (strain CIRAD86)</name>
    <name type="common">Black leaf streak disease fungus</name>
    <name type="synonym">Mycosphaerella fijiensis</name>
    <dbReference type="NCBI Taxonomy" id="383855"/>
    <lineage>
        <taxon>Eukaryota</taxon>
        <taxon>Fungi</taxon>
        <taxon>Dikarya</taxon>
        <taxon>Ascomycota</taxon>
        <taxon>Pezizomycotina</taxon>
        <taxon>Dothideomycetes</taxon>
        <taxon>Dothideomycetidae</taxon>
        <taxon>Mycosphaerellales</taxon>
        <taxon>Mycosphaerellaceae</taxon>
        <taxon>Pseudocercospora</taxon>
    </lineage>
</organism>
<dbReference type="HOGENOM" id="CLU_1705012_0_0_1"/>
<evidence type="ECO:0000313" key="2">
    <source>
        <dbReference type="Proteomes" id="UP000016932"/>
    </source>
</evidence>
<dbReference type="KEGG" id="pfj:MYCFIDRAFT_172843"/>
<gene>
    <name evidence="1" type="ORF">MYCFIDRAFT_172843</name>
</gene>
<dbReference type="AlphaFoldDB" id="M3B327"/>